<dbReference type="Proteomes" id="UP001595616">
    <property type="component" value="Unassembled WGS sequence"/>
</dbReference>
<sequence>MKALWLIFGFVFLGTIANAQYDRYDTYGYDDSPQERYYYQDDFDWRWDVRVRISDGINSGLLTRREANRLYDQLERIERKEYAYQADGYYSAYEQDEIWNEVTWLNRKLGLELYDRDRTYYGFSVRGLAFNGYLPWYFGNRYDFYRFDRRGYGSIRLGYGHRNYYSTNHYYARVWNNNRSNNAYNRTYSSRPSYNNNRLDNRNNYERSRNTGTPRGVEPSRGQSAGRGDANSNNRSYGNSRSESSNGRTYGNSNPSSSSRGDQRSSEYGNSSSSRSEQRGSATSRPSTEARGDSRNSRSSANTSERSSSRSESGARSDRSSSSDRSSRTRGN</sequence>
<evidence type="ECO:0000313" key="2">
    <source>
        <dbReference type="EMBL" id="MFC3811593.1"/>
    </source>
</evidence>
<keyword evidence="3" id="KW-1185">Reference proteome</keyword>
<evidence type="ECO:0000313" key="3">
    <source>
        <dbReference type="Proteomes" id="UP001595616"/>
    </source>
</evidence>
<proteinExistence type="predicted"/>
<feature type="compositionally biased region" description="Basic and acidic residues" evidence="1">
    <location>
        <begin position="307"/>
        <end position="332"/>
    </location>
</feature>
<feature type="compositionally biased region" description="Low complexity" evidence="1">
    <location>
        <begin position="186"/>
        <end position="198"/>
    </location>
</feature>
<reference evidence="3" key="1">
    <citation type="journal article" date="2019" name="Int. J. Syst. Evol. Microbiol.">
        <title>The Global Catalogue of Microorganisms (GCM) 10K type strain sequencing project: providing services to taxonomists for standard genome sequencing and annotation.</title>
        <authorList>
            <consortium name="The Broad Institute Genomics Platform"/>
            <consortium name="The Broad Institute Genome Sequencing Center for Infectious Disease"/>
            <person name="Wu L."/>
            <person name="Ma J."/>
        </authorList>
    </citation>
    <scope>NUCLEOTIDE SEQUENCE [LARGE SCALE GENOMIC DNA]</scope>
    <source>
        <strain evidence="3">CECT 7956</strain>
    </source>
</reference>
<feature type="region of interest" description="Disordered" evidence="1">
    <location>
        <begin position="186"/>
        <end position="332"/>
    </location>
</feature>
<dbReference type="RefSeq" id="WP_379838430.1">
    <property type="nucleotide sequence ID" value="NZ_JBHRYQ010000001.1"/>
</dbReference>
<feature type="compositionally biased region" description="Low complexity" evidence="1">
    <location>
        <begin position="297"/>
        <end position="306"/>
    </location>
</feature>
<protein>
    <submittedName>
        <fullName evidence="2">Uncharacterized protein</fullName>
    </submittedName>
</protein>
<dbReference type="EMBL" id="JBHRYQ010000001">
    <property type="protein sequence ID" value="MFC3811593.1"/>
    <property type="molecule type" value="Genomic_DNA"/>
</dbReference>
<accession>A0ABV7YWD2</accession>
<evidence type="ECO:0000256" key="1">
    <source>
        <dbReference type="SAM" id="MobiDB-lite"/>
    </source>
</evidence>
<comment type="caution">
    <text evidence="2">The sequence shown here is derived from an EMBL/GenBank/DDBJ whole genome shotgun (WGS) entry which is preliminary data.</text>
</comment>
<gene>
    <name evidence="2" type="ORF">ACFOOI_13105</name>
</gene>
<organism evidence="2 3">
    <name type="scientific">Lacihabitans lacunae</name>
    <dbReference type="NCBI Taxonomy" id="1028214"/>
    <lineage>
        <taxon>Bacteria</taxon>
        <taxon>Pseudomonadati</taxon>
        <taxon>Bacteroidota</taxon>
        <taxon>Cytophagia</taxon>
        <taxon>Cytophagales</taxon>
        <taxon>Leadbetterellaceae</taxon>
        <taxon>Lacihabitans</taxon>
    </lineage>
</organism>
<name>A0ABV7YWD2_9BACT</name>
<feature type="compositionally biased region" description="Basic and acidic residues" evidence="1">
    <location>
        <begin position="199"/>
        <end position="209"/>
    </location>
</feature>
<feature type="compositionally biased region" description="Low complexity" evidence="1">
    <location>
        <begin position="231"/>
        <end position="281"/>
    </location>
</feature>